<dbReference type="AlphaFoldDB" id="A0A9Q3GJH7"/>
<comment type="caution">
    <text evidence="2">The sequence shown here is derived from an EMBL/GenBank/DDBJ whole genome shotgun (WGS) entry which is preliminary data.</text>
</comment>
<protein>
    <submittedName>
        <fullName evidence="2">Uncharacterized protein</fullName>
    </submittedName>
</protein>
<name>A0A9Q3GJH7_9BASI</name>
<sequence>MSRVGPATSVSSDSPILVATSSDGCRTPSSPSISSDDSSSSPSNVDQEWAENVRQLHLLKCDQLPGNLSKGPSL</sequence>
<proteinExistence type="predicted"/>
<feature type="compositionally biased region" description="Polar residues" evidence="1">
    <location>
        <begin position="8"/>
        <end position="24"/>
    </location>
</feature>
<gene>
    <name evidence="2" type="ORF">O181_009045</name>
</gene>
<keyword evidence="3" id="KW-1185">Reference proteome</keyword>
<reference evidence="2" key="1">
    <citation type="submission" date="2021-03" db="EMBL/GenBank/DDBJ databases">
        <title>Draft genome sequence of rust myrtle Austropuccinia psidii MF-1, a brazilian biotype.</title>
        <authorList>
            <person name="Quecine M.C."/>
            <person name="Pachon D.M.R."/>
            <person name="Bonatelli M.L."/>
            <person name="Correr F.H."/>
            <person name="Franceschini L.M."/>
            <person name="Leite T.F."/>
            <person name="Margarido G.R.A."/>
            <person name="Almeida C.A."/>
            <person name="Ferrarezi J.A."/>
            <person name="Labate C.A."/>
        </authorList>
    </citation>
    <scope>NUCLEOTIDE SEQUENCE</scope>
    <source>
        <strain evidence="2">MF-1</strain>
    </source>
</reference>
<dbReference type="Proteomes" id="UP000765509">
    <property type="component" value="Unassembled WGS sequence"/>
</dbReference>
<dbReference type="EMBL" id="AVOT02002152">
    <property type="protein sequence ID" value="MBW0469330.1"/>
    <property type="molecule type" value="Genomic_DNA"/>
</dbReference>
<evidence type="ECO:0000313" key="2">
    <source>
        <dbReference type="EMBL" id="MBW0469330.1"/>
    </source>
</evidence>
<accession>A0A9Q3GJH7</accession>
<dbReference type="OrthoDB" id="5555533at2759"/>
<organism evidence="2 3">
    <name type="scientific">Austropuccinia psidii MF-1</name>
    <dbReference type="NCBI Taxonomy" id="1389203"/>
    <lineage>
        <taxon>Eukaryota</taxon>
        <taxon>Fungi</taxon>
        <taxon>Dikarya</taxon>
        <taxon>Basidiomycota</taxon>
        <taxon>Pucciniomycotina</taxon>
        <taxon>Pucciniomycetes</taxon>
        <taxon>Pucciniales</taxon>
        <taxon>Sphaerophragmiaceae</taxon>
        <taxon>Austropuccinia</taxon>
    </lineage>
</organism>
<feature type="region of interest" description="Disordered" evidence="1">
    <location>
        <begin position="1"/>
        <end position="48"/>
    </location>
</feature>
<evidence type="ECO:0000256" key="1">
    <source>
        <dbReference type="SAM" id="MobiDB-lite"/>
    </source>
</evidence>
<evidence type="ECO:0000313" key="3">
    <source>
        <dbReference type="Proteomes" id="UP000765509"/>
    </source>
</evidence>
<feature type="compositionally biased region" description="Low complexity" evidence="1">
    <location>
        <begin position="28"/>
        <end position="43"/>
    </location>
</feature>